<dbReference type="VEuPathDB" id="FungiDB:RhiirFUN_024524"/>
<proteinExistence type="predicted"/>
<comment type="caution">
    <text evidence="1">The sequence shown here is derived from an EMBL/GenBank/DDBJ whole genome shotgun (WGS) entry which is preliminary data.</text>
</comment>
<protein>
    <submittedName>
        <fullName evidence="1">Uncharacterized protein</fullName>
    </submittedName>
</protein>
<name>A0A915ZV78_9GLOM</name>
<organism evidence="1 2">
    <name type="scientific">Rhizophagus irregularis</name>
    <dbReference type="NCBI Taxonomy" id="588596"/>
    <lineage>
        <taxon>Eukaryota</taxon>
        <taxon>Fungi</taxon>
        <taxon>Fungi incertae sedis</taxon>
        <taxon>Mucoromycota</taxon>
        <taxon>Glomeromycotina</taxon>
        <taxon>Glomeromycetes</taxon>
        <taxon>Glomerales</taxon>
        <taxon>Glomeraceae</taxon>
        <taxon>Rhizophagus</taxon>
    </lineage>
</organism>
<dbReference type="EMBL" id="CAGKOT010000061">
    <property type="protein sequence ID" value="CAB5388474.1"/>
    <property type="molecule type" value="Genomic_DNA"/>
</dbReference>
<gene>
    <name evidence="1" type="ORF">CHRIB12_LOCUS20625</name>
</gene>
<evidence type="ECO:0000313" key="1">
    <source>
        <dbReference type="EMBL" id="CAB5388474.1"/>
    </source>
</evidence>
<accession>A0A915ZV78</accession>
<sequence>MEYPPTSLEGIAVCYNIENWGSYESAFDNIQYMTGKPMGGGEKPIWSPYLNCNVKKYYRTCTGVKHCMFLKDSIKNSTHTEVDMNKDLTQHNNEIARLQKKKYLATLKLKCPYNKSNCLGNFVVQKRSNNDPNATDMWFIGCSRWWDKEAGKGKHFFQRLKEDIDPILLGKLFNRESINLENEADSCSVVLSTKSHSTKCGFLHQYTNGGMEEGKIIKKVSKGIHIHPPPPLGRTPQEVTYKLKVMIETAHEDLIDISPRKLISMIRKKNLV</sequence>
<dbReference type="AlphaFoldDB" id="A0A915ZV78"/>
<reference evidence="1" key="1">
    <citation type="submission" date="2020-05" db="EMBL/GenBank/DDBJ databases">
        <authorList>
            <person name="Rincon C."/>
            <person name="Sanders R I."/>
            <person name="Robbins C."/>
            <person name="Chaturvedi A."/>
        </authorList>
    </citation>
    <scope>NUCLEOTIDE SEQUENCE</scope>
    <source>
        <strain evidence="1">CHB12</strain>
    </source>
</reference>
<evidence type="ECO:0000313" key="2">
    <source>
        <dbReference type="Proteomes" id="UP000684084"/>
    </source>
</evidence>
<dbReference type="Proteomes" id="UP000684084">
    <property type="component" value="Unassembled WGS sequence"/>
</dbReference>
<dbReference type="OrthoDB" id="2322164at2759"/>